<dbReference type="InterPro" id="IPR017143">
    <property type="entry name" value="UCP037225"/>
</dbReference>
<name>A0A1E5BGH2_9VIBR</name>
<evidence type="ECO:0000313" key="2">
    <source>
        <dbReference type="Proteomes" id="UP000094741"/>
    </source>
</evidence>
<dbReference type="Pfam" id="PF14255">
    <property type="entry name" value="Zn_ribbon_21"/>
    <property type="match status" value="1"/>
</dbReference>
<dbReference type="AlphaFoldDB" id="A0A1E5BGH2"/>
<sequence>MRIYTEKNITCPNCDHTIGVTLDASSESQEFYDDCPFCHRSIHLNMHIDHSQQQVSLIASIEDEPFS</sequence>
<proteinExistence type="predicted"/>
<reference evidence="1 2" key="1">
    <citation type="journal article" date="2012" name="Science">
        <title>Ecological populations of bacteria act as socially cohesive units of antibiotic production and resistance.</title>
        <authorList>
            <person name="Cordero O.X."/>
            <person name="Wildschutte H."/>
            <person name="Kirkup B."/>
            <person name="Proehl S."/>
            <person name="Ngo L."/>
            <person name="Hussain F."/>
            <person name="Le Roux F."/>
            <person name="Mincer T."/>
            <person name="Polz M.F."/>
        </authorList>
    </citation>
    <scope>NUCLEOTIDE SEQUENCE [LARGE SCALE GENOMIC DNA]</scope>
    <source>
        <strain evidence="1 2">ZF-129</strain>
    </source>
</reference>
<dbReference type="OrthoDB" id="9814566at2"/>
<dbReference type="InterPro" id="IPR025990">
    <property type="entry name" value="zinc_ribbon_bacterial"/>
</dbReference>
<organism evidence="1 2">
    <name type="scientific">Vibrio genomosp. F10 str. ZF-129</name>
    <dbReference type="NCBI Taxonomy" id="1187848"/>
    <lineage>
        <taxon>Bacteria</taxon>
        <taxon>Pseudomonadati</taxon>
        <taxon>Pseudomonadota</taxon>
        <taxon>Gammaproteobacteria</taxon>
        <taxon>Vibrionales</taxon>
        <taxon>Vibrionaceae</taxon>
        <taxon>Vibrio</taxon>
    </lineage>
</organism>
<protein>
    <submittedName>
        <fullName evidence="1">Molybdopterin-guanine dinucleotide biosynthesis protein A</fullName>
    </submittedName>
</protein>
<dbReference type="EMBL" id="AJYQ02000089">
    <property type="protein sequence ID" value="OEE34555.1"/>
    <property type="molecule type" value="Genomic_DNA"/>
</dbReference>
<evidence type="ECO:0000313" key="1">
    <source>
        <dbReference type="EMBL" id="OEE34555.1"/>
    </source>
</evidence>
<dbReference type="Proteomes" id="UP000094741">
    <property type="component" value="Unassembled WGS sequence"/>
</dbReference>
<accession>A0A1E5BGH2</accession>
<dbReference type="PIRSF" id="PIRSF037225">
    <property type="entry name" value="UCP037225"/>
    <property type="match status" value="1"/>
</dbReference>
<comment type="caution">
    <text evidence="1">The sequence shown here is derived from an EMBL/GenBank/DDBJ whole genome shotgun (WGS) entry which is preliminary data.</text>
</comment>
<dbReference type="RefSeq" id="WP_017033362.1">
    <property type="nucleotide sequence ID" value="NZ_AJYQ02000089.1"/>
</dbReference>
<gene>
    <name evidence="1" type="ORF">A1QO_06890</name>
</gene>